<dbReference type="AlphaFoldDB" id="E3BEK8"/>
<dbReference type="Pfam" id="PF09059">
    <property type="entry name" value="TyeA"/>
    <property type="match status" value="1"/>
</dbReference>
<dbReference type="Pfam" id="PF07201">
    <property type="entry name" value="HrpJ"/>
    <property type="match status" value="1"/>
</dbReference>
<evidence type="ECO:0000259" key="2">
    <source>
        <dbReference type="Pfam" id="PF07201"/>
    </source>
</evidence>
<sequence length="336" mass="37844">MRVDGSANIDLHAFQNSRPSSQTQESTASMASSALAEVRAEALEETIEGLSLGLSSTMKRLNLGDKVQDPMMNSMEKLLQQMDKMARDSVNRISEQLSQMKDGGQILAALDKSGLSQGDTALVLTSLLSFKGLDPAIKKQLKKRLSEIMAQEDIELEILASTQGMKLDKEGLRAVRQLYQHAKRGEKGLAHWFELLERHKDRAKYIQILIRSMAEPLDEGQRRDDMTMVAATISDLRRLLLFLTFEEHCAGLARTMGLGSDAVMSLTIELLEQSWVYPDALAVLIGRLSLGDDKKIVFLRRWKDLMTVMSESCYRDPEQKEHVQEVMLELSEQWND</sequence>
<dbReference type="STRING" id="796620.VIBC2010_08758"/>
<dbReference type="Proteomes" id="UP000002943">
    <property type="component" value="Unassembled WGS sequence"/>
</dbReference>
<protein>
    <submittedName>
        <fullName evidence="4">TyeA family type III secretion effector delivery regulator</fullName>
    </submittedName>
</protein>
<dbReference type="eggNOG" id="ENOG502ZAF8">
    <property type="taxonomic scope" value="Bacteria"/>
</dbReference>
<comment type="caution">
    <text evidence="4">The sequence shown here is derived from an EMBL/GenBank/DDBJ whole genome shotgun (WGS) entry which is preliminary data.</text>
</comment>
<dbReference type="InterPro" id="IPR010812">
    <property type="entry name" value="HrpJ-like"/>
</dbReference>
<reference evidence="4 5" key="1">
    <citation type="journal article" date="2012" name="Int. J. Syst. Evol. Microbiol.">
        <title>Vibrio caribbeanicus sp. nov., isolated from the marine sponge Scleritoderma cyanea.</title>
        <authorList>
            <person name="Hoffmann M."/>
            <person name="Monday S.R."/>
            <person name="Allard M.W."/>
            <person name="Strain E.A."/>
            <person name="Whittaker P."/>
            <person name="Naum M."/>
            <person name="McCarthy P.J."/>
            <person name="Lopez J.V."/>
            <person name="Fischer M."/>
            <person name="Brown E.W."/>
        </authorList>
    </citation>
    <scope>NUCLEOTIDE SEQUENCE [LARGE SCALE GENOMIC DNA]</scope>
    <source>
        <strain evidence="4 5">ATCC BAA-2122</strain>
    </source>
</reference>
<dbReference type="GO" id="GO:0019867">
    <property type="term" value="C:outer membrane"/>
    <property type="evidence" value="ECO:0007669"/>
    <property type="project" value="InterPro"/>
</dbReference>
<feature type="domain" description="Type III secretion system effector delivery regulator TyeA" evidence="3">
    <location>
        <begin position="264"/>
        <end position="325"/>
    </location>
</feature>
<dbReference type="EMBL" id="AEIU01000002">
    <property type="protein sequence ID" value="EFP98625.1"/>
    <property type="molecule type" value="Genomic_DNA"/>
</dbReference>
<keyword evidence="5" id="KW-1185">Reference proteome</keyword>
<gene>
    <name evidence="4" type="ORF">VIBC2010_08758</name>
</gene>
<dbReference type="RefSeq" id="WP_009599299.1">
    <property type="nucleotide sequence ID" value="NZ_AEIU01000002.1"/>
</dbReference>
<feature type="compositionally biased region" description="Polar residues" evidence="1">
    <location>
        <begin position="14"/>
        <end position="30"/>
    </location>
</feature>
<accession>E3BEK8</accession>
<dbReference type="GO" id="GO:0046903">
    <property type="term" value="P:secretion"/>
    <property type="evidence" value="ECO:0007669"/>
    <property type="project" value="InterPro"/>
</dbReference>
<dbReference type="OrthoDB" id="6480224at2"/>
<evidence type="ECO:0000256" key="1">
    <source>
        <dbReference type="SAM" id="MobiDB-lite"/>
    </source>
</evidence>
<dbReference type="SUPFAM" id="SSF140591">
    <property type="entry name" value="Type III secretion system domain"/>
    <property type="match status" value="1"/>
</dbReference>
<proteinExistence type="predicted"/>
<name>E3BEK8_9VIBR</name>
<feature type="region of interest" description="Disordered" evidence="1">
    <location>
        <begin position="1"/>
        <end position="32"/>
    </location>
</feature>
<evidence type="ECO:0000259" key="3">
    <source>
        <dbReference type="Pfam" id="PF09059"/>
    </source>
</evidence>
<evidence type="ECO:0000313" key="4">
    <source>
        <dbReference type="EMBL" id="EFP98625.1"/>
    </source>
</evidence>
<dbReference type="Gene3D" id="1.20.1280.80">
    <property type="match status" value="1"/>
</dbReference>
<evidence type="ECO:0000313" key="5">
    <source>
        <dbReference type="Proteomes" id="UP000002943"/>
    </source>
</evidence>
<dbReference type="InterPro" id="IPR015144">
    <property type="entry name" value="T3SS_TyeA"/>
</dbReference>
<feature type="domain" description="Hypersensitivity response secretion-like HrpJ" evidence="2">
    <location>
        <begin position="43"/>
        <end position="196"/>
    </location>
</feature>
<dbReference type="InterPro" id="IPR038347">
    <property type="entry name" value="TyeA_sf"/>
</dbReference>
<organism evidence="4 5">
    <name type="scientific">Vibrio caribbeanicus ATCC BAA-2122</name>
    <dbReference type="NCBI Taxonomy" id="796620"/>
    <lineage>
        <taxon>Bacteria</taxon>
        <taxon>Pseudomonadati</taxon>
        <taxon>Pseudomonadota</taxon>
        <taxon>Gammaproteobacteria</taxon>
        <taxon>Vibrionales</taxon>
        <taxon>Vibrionaceae</taxon>
        <taxon>Vibrio</taxon>
    </lineage>
</organism>